<dbReference type="PRINTS" id="PR00081">
    <property type="entry name" value="GDHRDH"/>
</dbReference>
<dbReference type="PRINTS" id="PR00080">
    <property type="entry name" value="SDRFAMILY"/>
</dbReference>
<dbReference type="RefSeq" id="WP_101895679.1">
    <property type="nucleotide sequence ID" value="NZ_CP022684.1"/>
</dbReference>
<organism evidence="5 6">
    <name type="scientific">Ketobacter alkanivorans</name>
    <dbReference type="NCBI Taxonomy" id="1917421"/>
    <lineage>
        <taxon>Bacteria</taxon>
        <taxon>Pseudomonadati</taxon>
        <taxon>Pseudomonadota</taxon>
        <taxon>Gammaproteobacteria</taxon>
        <taxon>Pseudomonadales</taxon>
        <taxon>Ketobacteraceae</taxon>
        <taxon>Ketobacter</taxon>
    </lineage>
</organism>
<protein>
    <submittedName>
        <fullName evidence="5">Short chain dehydrogenase</fullName>
    </submittedName>
</protein>
<proteinExistence type="inferred from homology"/>
<accession>A0A2K9LS84</accession>
<evidence type="ECO:0000256" key="1">
    <source>
        <dbReference type="ARBA" id="ARBA00006484"/>
    </source>
</evidence>
<evidence type="ECO:0000259" key="4">
    <source>
        <dbReference type="SMART" id="SM00822"/>
    </source>
</evidence>
<dbReference type="AlphaFoldDB" id="A0A2K9LS84"/>
<comment type="similarity">
    <text evidence="1 3">Belongs to the short-chain dehydrogenases/reductases (SDR) family.</text>
</comment>
<dbReference type="InterPro" id="IPR020904">
    <property type="entry name" value="Sc_DH/Rdtase_CS"/>
</dbReference>
<dbReference type="SMART" id="SM00822">
    <property type="entry name" value="PKS_KR"/>
    <property type="match status" value="1"/>
</dbReference>
<dbReference type="PANTHER" id="PTHR44196">
    <property type="entry name" value="DEHYDROGENASE/REDUCTASE SDR FAMILY MEMBER 7B"/>
    <property type="match status" value="1"/>
</dbReference>
<dbReference type="Pfam" id="PF00106">
    <property type="entry name" value="adh_short"/>
    <property type="match status" value="1"/>
</dbReference>
<dbReference type="KEGG" id="kak:Kalk_18570"/>
<keyword evidence="2" id="KW-0560">Oxidoreductase</keyword>
<dbReference type="PROSITE" id="PS00061">
    <property type="entry name" value="ADH_SHORT"/>
    <property type="match status" value="1"/>
</dbReference>
<dbReference type="CDD" id="cd05233">
    <property type="entry name" value="SDR_c"/>
    <property type="match status" value="1"/>
</dbReference>
<dbReference type="PANTHER" id="PTHR44196:SF1">
    <property type="entry name" value="DEHYDROGENASE_REDUCTASE SDR FAMILY MEMBER 7B"/>
    <property type="match status" value="1"/>
</dbReference>
<evidence type="ECO:0000313" key="5">
    <source>
        <dbReference type="EMBL" id="AUM14305.1"/>
    </source>
</evidence>
<dbReference type="InterPro" id="IPR057326">
    <property type="entry name" value="KR_dom"/>
</dbReference>
<dbReference type="InterPro" id="IPR002347">
    <property type="entry name" value="SDR_fam"/>
</dbReference>
<evidence type="ECO:0000313" key="6">
    <source>
        <dbReference type="Proteomes" id="UP000235116"/>
    </source>
</evidence>
<name>A0A2K9LS84_9GAMM</name>
<keyword evidence="6" id="KW-1185">Reference proteome</keyword>
<sequence>MKLHSKKVLLTGASGGIGRAVAISLARQGARLLLAGRDMAALEKQKVAMAGADVSIELVELDLASIELSEQVDQLILKHPDVDVLINCAGVNLFKACDAMSSEQISQMLDVNLKAVLVLTSALLPLLKRRPQAAVVNVGSTFGSIAYPGFAAYSASKFGVRGYTEALRRELAGSNVQVFYLAPRATKTTMNERAVLEMNQELGNAMDDPAWVADQLVKAIERDRFKLFLGWPEKLFVVINSVFSVLVDRALIKQLPTIQTYLKREI</sequence>
<gene>
    <name evidence="5" type="ORF">Kalk_18570</name>
</gene>
<evidence type="ECO:0000256" key="2">
    <source>
        <dbReference type="ARBA" id="ARBA00023002"/>
    </source>
</evidence>
<dbReference type="Proteomes" id="UP000235116">
    <property type="component" value="Chromosome"/>
</dbReference>
<dbReference type="EMBL" id="CP022684">
    <property type="protein sequence ID" value="AUM14305.1"/>
    <property type="molecule type" value="Genomic_DNA"/>
</dbReference>
<evidence type="ECO:0000256" key="3">
    <source>
        <dbReference type="RuleBase" id="RU000363"/>
    </source>
</evidence>
<reference evidence="6" key="1">
    <citation type="submission" date="2017-08" db="EMBL/GenBank/DDBJ databases">
        <title>Direct submision.</title>
        <authorList>
            <person name="Kim S.-J."/>
            <person name="Rhee S.-K."/>
        </authorList>
    </citation>
    <scope>NUCLEOTIDE SEQUENCE [LARGE SCALE GENOMIC DNA]</scope>
    <source>
        <strain evidence="6">GI5</strain>
    </source>
</reference>
<dbReference type="GO" id="GO:0016491">
    <property type="term" value="F:oxidoreductase activity"/>
    <property type="evidence" value="ECO:0007669"/>
    <property type="project" value="UniProtKB-KW"/>
</dbReference>
<dbReference type="Gene3D" id="3.40.50.720">
    <property type="entry name" value="NAD(P)-binding Rossmann-like Domain"/>
    <property type="match status" value="1"/>
</dbReference>
<feature type="domain" description="Ketoreductase" evidence="4">
    <location>
        <begin position="6"/>
        <end position="185"/>
    </location>
</feature>
<dbReference type="SUPFAM" id="SSF51735">
    <property type="entry name" value="NAD(P)-binding Rossmann-fold domains"/>
    <property type="match status" value="1"/>
</dbReference>
<dbReference type="InterPro" id="IPR036291">
    <property type="entry name" value="NAD(P)-bd_dom_sf"/>
</dbReference>
<dbReference type="OrthoDB" id="7301144at2"/>
<dbReference type="GO" id="GO:0016020">
    <property type="term" value="C:membrane"/>
    <property type="evidence" value="ECO:0007669"/>
    <property type="project" value="TreeGrafter"/>
</dbReference>
<dbReference type="NCBIfam" id="NF006565">
    <property type="entry name" value="PRK09072.1"/>
    <property type="match status" value="1"/>
</dbReference>